<reference evidence="7 8" key="1">
    <citation type="journal article" date="2014" name="Int. J. Syst. Evol. Microbiol.">
        <title>Oceanisphaera profunda sp. nov., a marine bacterium isolated from deep-sea sediment, and emended description of the genus Oceanisphaera.</title>
        <authorList>
            <person name="Xu Z."/>
            <person name="Zhang X.Y."/>
            <person name="Su H.N."/>
            <person name="Yu Z.C."/>
            <person name="Liu C."/>
            <person name="Li H."/>
            <person name="Chen X.L."/>
            <person name="Song X.Y."/>
            <person name="Xie B.B."/>
            <person name="Qin Q.L."/>
            <person name="Zhou B.C."/>
            <person name="Shi M."/>
            <person name="Huang Y."/>
            <person name="Zhang Y.Z."/>
        </authorList>
    </citation>
    <scope>NUCLEOTIDE SEQUENCE [LARGE SCALE GENOMIC DNA]</scope>
    <source>
        <strain evidence="7 8">SM1222</strain>
    </source>
</reference>
<dbReference type="GO" id="GO:0015205">
    <property type="term" value="F:nucleobase transmembrane transporter activity"/>
    <property type="evidence" value="ECO:0007669"/>
    <property type="project" value="TreeGrafter"/>
</dbReference>
<evidence type="ECO:0000256" key="2">
    <source>
        <dbReference type="ARBA" id="ARBA00008974"/>
    </source>
</evidence>
<accession>A0A1Y0D438</accession>
<feature type="transmembrane region" description="Helical" evidence="6">
    <location>
        <begin position="414"/>
        <end position="432"/>
    </location>
</feature>
<feature type="transmembrane region" description="Helical" evidence="6">
    <location>
        <begin position="76"/>
        <end position="96"/>
    </location>
</feature>
<dbReference type="Gene3D" id="1.10.4160.10">
    <property type="entry name" value="Hydantoin permease"/>
    <property type="match status" value="1"/>
</dbReference>
<name>A0A1Y0D438_9GAMM</name>
<dbReference type="InterPro" id="IPR045225">
    <property type="entry name" value="Uracil/uridine/allantoin_perm"/>
</dbReference>
<feature type="transmembrane region" description="Helical" evidence="6">
    <location>
        <begin position="258"/>
        <end position="283"/>
    </location>
</feature>
<dbReference type="PANTHER" id="PTHR30618:SF0">
    <property type="entry name" value="PURINE-URACIL PERMEASE NCS1"/>
    <property type="match status" value="1"/>
</dbReference>
<dbReference type="AlphaFoldDB" id="A0A1Y0D438"/>
<dbReference type="RefSeq" id="WP_087035514.1">
    <property type="nucleotide sequence ID" value="NZ_CP021377.1"/>
</dbReference>
<keyword evidence="5 6" id="KW-0472">Membrane</keyword>
<keyword evidence="8" id="KW-1185">Reference proteome</keyword>
<dbReference type="KEGG" id="opf:CBP31_06210"/>
<comment type="subcellular location">
    <subcellularLocation>
        <location evidence="1">Membrane</location>
        <topology evidence="1">Multi-pass membrane protein</topology>
    </subcellularLocation>
</comment>
<evidence type="ECO:0000256" key="5">
    <source>
        <dbReference type="ARBA" id="ARBA00023136"/>
    </source>
</evidence>
<sequence length="463" mass="50393">MATQNISNSAAIPMQSGNAKSANVAGSHEKKAGEESLAPQKNRIMGRVSYFLAWFGGCVSIGTFTMGSSIVGTLNLLQACIAITIGCFSIGIALALNGAAGYKYGIPFMVQARSSFGFVGTRFPGMVRAVPAIVWYGFQSWIGAGALNAASAALFGFDNLVLFFVVFQFLQIGLSILGFQGIKWLENIGSGFILVALVYMFYSVVNKFGDEITTNLVNVEGSWGLPFWGATMLFLGVYSTMMLNVSDYSRELKEGTKPGWLTVIYSMAILPCTIFMGLIGLMVSGATGISDPIQVFSSAVDNTPLLVITLLFIAFAQVTTNVLNNVIPPTYILMDVFKLKFRTSTILVGLLAFCTFPWKLVQEDSAAGLQLFVQTYSAFLGPIFAVMVVDYFILRRRKLDLDKLYDENGPYKGINYGAVIAVVVGACVALTFVSVSLYASLLPAGIIYYLLMQYWKPCQRFRY</sequence>
<feature type="transmembrane region" description="Helical" evidence="6">
    <location>
        <begin position="344"/>
        <end position="361"/>
    </location>
</feature>
<feature type="transmembrane region" description="Helical" evidence="6">
    <location>
        <begin position="225"/>
        <end position="246"/>
    </location>
</feature>
<dbReference type="Pfam" id="PF02133">
    <property type="entry name" value="Transp_cyt_pur"/>
    <property type="match status" value="1"/>
</dbReference>
<dbReference type="EMBL" id="CP021377">
    <property type="protein sequence ID" value="ART82269.1"/>
    <property type="molecule type" value="Genomic_DNA"/>
</dbReference>
<dbReference type="GO" id="GO:0005886">
    <property type="term" value="C:plasma membrane"/>
    <property type="evidence" value="ECO:0007669"/>
    <property type="project" value="TreeGrafter"/>
</dbReference>
<gene>
    <name evidence="7" type="ORF">CBP31_06210</name>
</gene>
<feature type="transmembrane region" description="Helical" evidence="6">
    <location>
        <begin position="303"/>
        <end position="323"/>
    </location>
</feature>
<feature type="transmembrane region" description="Helical" evidence="6">
    <location>
        <begin position="184"/>
        <end position="205"/>
    </location>
</feature>
<feature type="transmembrane region" description="Helical" evidence="6">
    <location>
        <begin position="150"/>
        <end position="172"/>
    </location>
</feature>
<evidence type="ECO:0000313" key="7">
    <source>
        <dbReference type="EMBL" id="ART82269.1"/>
    </source>
</evidence>
<dbReference type="OrthoDB" id="9780088at2"/>
<feature type="transmembrane region" description="Helical" evidence="6">
    <location>
        <begin position="50"/>
        <end position="70"/>
    </location>
</feature>
<dbReference type="PANTHER" id="PTHR30618">
    <property type="entry name" value="NCS1 FAMILY PURINE/PYRIMIDINE TRANSPORTER"/>
    <property type="match status" value="1"/>
</dbReference>
<evidence type="ECO:0000313" key="8">
    <source>
        <dbReference type="Proteomes" id="UP000243937"/>
    </source>
</evidence>
<comment type="similarity">
    <text evidence="2">Belongs to the purine-cytosine permease (2.A.39) family.</text>
</comment>
<keyword evidence="3 6" id="KW-0812">Transmembrane</keyword>
<evidence type="ECO:0000256" key="6">
    <source>
        <dbReference type="SAM" id="Phobius"/>
    </source>
</evidence>
<evidence type="ECO:0000256" key="4">
    <source>
        <dbReference type="ARBA" id="ARBA00022989"/>
    </source>
</evidence>
<dbReference type="CDD" id="cd10323">
    <property type="entry name" value="SLC-NCS1sbd"/>
    <property type="match status" value="1"/>
</dbReference>
<organism evidence="7 8">
    <name type="scientific">Oceanisphaera profunda</name>
    <dbReference type="NCBI Taxonomy" id="1416627"/>
    <lineage>
        <taxon>Bacteria</taxon>
        <taxon>Pseudomonadati</taxon>
        <taxon>Pseudomonadota</taxon>
        <taxon>Gammaproteobacteria</taxon>
        <taxon>Aeromonadales</taxon>
        <taxon>Aeromonadaceae</taxon>
        <taxon>Oceanisphaera</taxon>
    </lineage>
</organism>
<feature type="transmembrane region" description="Helical" evidence="6">
    <location>
        <begin position="438"/>
        <end position="455"/>
    </location>
</feature>
<keyword evidence="4 6" id="KW-1133">Transmembrane helix</keyword>
<evidence type="ECO:0000256" key="1">
    <source>
        <dbReference type="ARBA" id="ARBA00004141"/>
    </source>
</evidence>
<protein>
    <submittedName>
        <fullName evidence="7">Transporter</fullName>
    </submittedName>
</protein>
<dbReference type="Proteomes" id="UP000243937">
    <property type="component" value="Chromosome"/>
</dbReference>
<proteinExistence type="inferred from homology"/>
<dbReference type="InterPro" id="IPR001248">
    <property type="entry name" value="Pur-cyt_permease"/>
</dbReference>
<evidence type="ECO:0000256" key="3">
    <source>
        <dbReference type="ARBA" id="ARBA00022692"/>
    </source>
</evidence>
<feature type="transmembrane region" description="Helical" evidence="6">
    <location>
        <begin position="373"/>
        <end position="393"/>
    </location>
</feature>